<proteinExistence type="predicted"/>
<protein>
    <submittedName>
        <fullName evidence="1">Uncharacterized protein</fullName>
    </submittedName>
</protein>
<sequence>MYERFQISSISKKKRFAGGEGLYKMPPVYEQPIQALMKERDLLGMVDVQGGDALDLEAVMKPVYDLVAMIKAYHETPRSEEIYRRFEMLDSMEHYIYSWHSSNPIHEEKPLPHHTRLMMRLLDDVQIEHEMLVSELLKQGKAPWLPEAKQKMSSVKSSKLQEYWAQLVGGAANIELAPMVEHDKLMQGQGALEKWVKKKFSKSKQWPEELFVKFMALNAKLLTTPYGRLIFENLFENKKGGLIVRPFHVPDENIGSIVAWPHGIIDRKKAAVNIPSQWKDTDISVYDETADVLVNEKPYTREEVHRVPEAGLKRDAASMEMGDMDKIDEEDLWMEVSCRPETKQSPKFKKGNEVLFPRFIEYGSALAQAMNFVNMKDQAIKLEIQQEYKVNPELKPWRSSRQHYAVTQIENQLREEHGLPLRKYMHSNTRPLWK</sequence>
<reference evidence="1" key="1">
    <citation type="submission" date="2023-07" db="EMBL/GenBank/DDBJ databases">
        <title>Genomic Encyclopedia of Type Strains, Phase IV (KMG-IV): sequencing the most valuable type-strain genomes for metagenomic binning, comparative biology and taxonomic classification.</title>
        <authorList>
            <person name="Goeker M."/>
        </authorList>
    </citation>
    <scope>NUCLEOTIDE SEQUENCE</scope>
    <source>
        <strain evidence="1">DSM 26174</strain>
    </source>
</reference>
<keyword evidence="2" id="KW-1185">Reference proteome</keyword>
<gene>
    <name evidence="1" type="ORF">HNQ88_001234</name>
</gene>
<dbReference type="AlphaFoldDB" id="A0AAE4BRU7"/>
<name>A0AAE4BRU7_9BACT</name>
<comment type="caution">
    <text evidence="1">The sequence shown here is derived from an EMBL/GenBank/DDBJ whole genome shotgun (WGS) entry which is preliminary data.</text>
</comment>
<organism evidence="1 2">
    <name type="scientific">Aureibacter tunicatorum</name>
    <dbReference type="NCBI Taxonomy" id="866807"/>
    <lineage>
        <taxon>Bacteria</taxon>
        <taxon>Pseudomonadati</taxon>
        <taxon>Bacteroidota</taxon>
        <taxon>Cytophagia</taxon>
        <taxon>Cytophagales</taxon>
        <taxon>Persicobacteraceae</taxon>
        <taxon>Aureibacter</taxon>
    </lineage>
</organism>
<dbReference type="RefSeq" id="WP_309937733.1">
    <property type="nucleotide sequence ID" value="NZ_AP025305.1"/>
</dbReference>
<evidence type="ECO:0000313" key="2">
    <source>
        <dbReference type="Proteomes" id="UP001185092"/>
    </source>
</evidence>
<accession>A0AAE4BRU7</accession>
<dbReference type="Proteomes" id="UP001185092">
    <property type="component" value="Unassembled WGS sequence"/>
</dbReference>
<dbReference type="EMBL" id="JAVDQD010000001">
    <property type="protein sequence ID" value="MDR6238258.1"/>
    <property type="molecule type" value="Genomic_DNA"/>
</dbReference>
<evidence type="ECO:0000313" key="1">
    <source>
        <dbReference type="EMBL" id="MDR6238258.1"/>
    </source>
</evidence>